<evidence type="ECO:0000256" key="2">
    <source>
        <dbReference type="ARBA" id="ARBA00023015"/>
    </source>
</evidence>
<dbReference type="PANTHER" id="PTHR34294:SF1">
    <property type="entry name" value="TRANSCRIPTIONAL REGULATOR LSRR"/>
    <property type="match status" value="1"/>
</dbReference>
<keyword evidence="3" id="KW-0238">DNA-binding</keyword>
<comment type="caution">
    <text evidence="6">The sequence shown here is derived from an EMBL/GenBank/DDBJ whole genome shotgun (WGS) entry which is preliminary data.</text>
</comment>
<evidence type="ECO:0000256" key="3">
    <source>
        <dbReference type="ARBA" id="ARBA00023125"/>
    </source>
</evidence>
<keyword evidence="4" id="KW-0804">Transcription</keyword>
<keyword evidence="7" id="KW-1185">Reference proteome</keyword>
<dbReference type="InterPro" id="IPR037171">
    <property type="entry name" value="NagB/RpiA_transferase-like"/>
</dbReference>
<protein>
    <submittedName>
        <fullName evidence="6">Sugar-binding domain-containing protein</fullName>
    </submittedName>
</protein>
<sequence length="328" mass="33966">MKDRSPYSARLPADASRDHLMLQVAKSYFELDRTQAEIAADLGLTRWQVARLLSEARSEGVVRIEITPRTRRDPRAEVALAARFGLEEAIVVPMGAAVDDATLAEGVAQAAAQWLAALTPKPALIGVSWGRSMAALARALPQGWAPGLEVVLVNGAAALQVTDPRISSVAEDIAARAGGQASLLPVPAILGQPATRAALESDPVIARVLARAAAAPLLAFGLGAIGHGSVLHTSGYLSRAELDTLQAHGAVGDLLGRFLTADGRIADPALDARTLGLPLAALQGKRTLCLVSGAAKHAITAAALRAGLISVLVTDAATADFLLERPNV</sequence>
<dbReference type="InterPro" id="IPR007324">
    <property type="entry name" value="Sugar-bd_dom_put"/>
</dbReference>
<dbReference type="InterPro" id="IPR036388">
    <property type="entry name" value="WH-like_DNA-bd_sf"/>
</dbReference>
<feature type="domain" description="Sugar-binding" evidence="5">
    <location>
        <begin position="75"/>
        <end position="324"/>
    </location>
</feature>
<accession>A0ABU8BUW6</accession>
<dbReference type="Gene3D" id="3.40.50.1360">
    <property type="match status" value="1"/>
</dbReference>
<dbReference type="InterPro" id="IPR051054">
    <property type="entry name" value="SorC_transcr_regulators"/>
</dbReference>
<evidence type="ECO:0000313" key="6">
    <source>
        <dbReference type="EMBL" id="MEH7828477.1"/>
    </source>
</evidence>
<keyword evidence="2" id="KW-0805">Transcription regulation</keyword>
<dbReference type="PANTHER" id="PTHR34294">
    <property type="entry name" value="TRANSCRIPTIONAL REGULATOR-RELATED"/>
    <property type="match status" value="1"/>
</dbReference>
<proteinExistence type="inferred from homology"/>
<dbReference type="Pfam" id="PF04198">
    <property type="entry name" value="Sugar-bind"/>
    <property type="match status" value="1"/>
</dbReference>
<evidence type="ECO:0000313" key="7">
    <source>
        <dbReference type="Proteomes" id="UP001431963"/>
    </source>
</evidence>
<dbReference type="Gene3D" id="1.10.10.10">
    <property type="entry name" value="Winged helix-like DNA-binding domain superfamily/Winged helix DNA-binding domain"/>
    <property type="match status" value="1"/>
</dbReference>
<evidence type="ECO:0000256" key="4">
    <source>
        <dbReference type="ARBA" id="ARBA00023163"/>
    </source>
</evidence>
<dbReference type="Proteomes" id="UP001431963">
    <property type="component" value="Unassembled WGS sequence"/>
</dbReference>
<reference evidence="6" key="1">
    <citation type="submission" date="2024-02" db="EMBL/GenBank/DDBJ databases">
        <title>Genome sequences of strain Gemmobacter sp. JM10B15.</title>
        <authorList>
            <person name="Zhang M."/>
        </authorList>
    </citation>
    <scope>NUCLEOTIDE SEQUENCE</scope>
    <source>
        <strain evidence="6">JM10B15</strain>
    </source>
</reference>
<comment type="similarity">
    <text evidence="1">Belongs to the SorC transcriptional regulatory family.</text>
</comment>
<dbReference type="SUPFAM" id="SSF100950">
    <property type="entry name" value="NagB/RpiA/CoA transferase-like"/>
    <property type="match status" value="1"/>
</dbReference>
<dbReference type="EMBL" id="JBALHR010000004">
    <property type="protein sequence ID" value="MEH7828477.1"/>
    <property type="molecule type" value="Genomic_DNA"/>
</dbReference>
<organism evidence="6 7">
    <name type="scientific">Gemmobacter denitrificans</name>
    <dbReference type="NCBI Taxonomy" id="3123040"/>
    <lineage>
        <taxon>Bacteria</taxon>
        <taxon>Pseudomonadati</taxon>
        <taxon>Pseudomonadota</taxon>
        <taxon>Alphaproteobacteria</taxon>
        <taxon>Rhodobacterales</taxon>
        <taxon>Paracoccaceae</taxon>
        <taxon>Gemmobacter</taxon>
    </lineage>
</organism>
<name>A0ABU8BUW6_9RHOB</name>
<evidence type="ECO:0000256" key="1">
    <source>
        <dbReference type="ARBA" id="ARBA00010466"/>
    </source>
</evidence>
<evidence type="ECO:0000259" key="5">
    <source>
        <dbReference type="Pfam" id="PF04198"/>
    </source>
</evidence>
<dbReference type="RefSeq" id="WP_335422444.1">
    <property type="nucleotide sequence ID" value="NZ_JBALHR010000004.1"/>
</dbReference>
<gene>
    <name evidence="6" type="ORF">V6590_09970</name>
</gene>